<name>A0A9X2F533_9BACT</name>
<dbReference type="InterPro" id="IPR009937">
    <property type="entry name" value="Phage_holin_3_6"/>
</dbReference>
<keyword evidence="1" id="KW-0472">Membrane</keyword>
<protein>
    <submittedName>
        <fullName evidence="2">Phage holin family protein</fullName>
    </submittedName>
</protein>
<keyword evidence="1" id="KW-1133">Transmembrane helix</keyword>
<comment type="caution">
    <text evidence="2">The sequence shown here is derived from an EMBL/GenBank/DDBJ whole genome shotgun (WGS) entry which is preliminary data.</text>
</comment>
<feature type="transmembrane region" description="Helical" evidence="1">
    <location>
        <begin position="82"/>
        <end position="104"/>
    </location>
</feature>
<sequence>MNPDLKPKSSPTRQLVSDIVELGELQLELLKADASDAAKNMLASLAIAVFAACLILAAAPVLLTAVAHWLTQQTELSMAASLASVSAVTAAIAGVLGASAYHLAKRGAKSLERSRGELQRNLAWLKSSLTSDDAGHPPRSAK</sequence>
<organism evidence="2 3">
    <name type="scientific">Aeoliella straminimaris</name>
    <dbReference type="NCBI Taxonomy" id="2954799"/>
    <lineage>
        <taxon>Bacteria</taxon>
        <taxon>Pseudomonadati</taxon>
        <taxon>Planctomycetota</taxon>
        <taxon>Planctomycetia</taxon>
        <taxon>Pirellulales</taxon>
        <taxon>Lacipirellulaceae</taxon>
        <taxon>Aeoliella</taxon>
    </lineage>
</organism>
<dbReference type="EMBL" id="JAMXLR010000003">
    <property type="protein sequence ID" value="MCO6042365.1"/>
    <property type="molecule type" value="Genomic_DNA"/>
</dbReference>
<dbReference type="Pfam" id="PF07332">
    <property type="entry name" value="Phage_holin_3_6"/>
    <property type="match status" value="1"/>
</dbReference>
<keyword evidence="3" id="KW-1185">Reference proteome</keyword>
<feature type="transmembrane region" description="Helical" evidence="1">
    <location>
        <begin position="45"/>
        <end position="70"/>
    </location>
</feature>
<dbReference type="Proteomes" id="UP001155241">
    <property type="component" value="Unassembled WGS sequence"/>
</dbReference>
<evidence type="ECO:0000313" key="3">
    <source>
        <dbReference type="Proteomes" id="UP001155241"/>
    </source>
</evidence>
<dbReference type="RefSeq" id="WP_252850466.1">
    <property type="nucleotide sequence ID" value="NZ_JAMXLR010000003.1"/>
</dbReference>
<evidence type="ECO:0000313" key="2">
    <source>
        <dbReference type="EMBL" id="MCO6042365.1"/>
    </source>
</evidence>
<proteinExistence type="predicted"/>
<evidence type="ECO:0000256" key="1">
    <source>
        <dbReference type="SAM" id="Phobius"/>
    </source>
</evidence>
<gene>
    <name evidence="2" type="ORF">NG895_00455</name>
</gene>
<reference evidence="2" key="1">
    <citation type="submission" date="2022-06" db="EMBL/GenBank/DDBJ databases">
        <title>Aeoliella straminimaris, a novel planctomycete from sediments.</title>
        <authorList>
            <person name="Vitorino I.R."/>
            <person name="Lage O.M."/>
        </authorList>
    </citation>
    <scope>NUCLEOTIDE SEQUENCE</scope>
    <source>
        <strain evidence="2">ICT_H6.2</strain>
    </source>
</reference>
<keyword evidence="1" id="KW-0812">Transmembrane</keyword>
<accession>A0A9X2F533</accession>
<dbReference type="AlphaFoldDB" id="A0A9X2F533"/>